<protein>
    <recommendedName>
        <fullName evidence="4">RHS repeat-associated core domain-containing protein</fullName>
    </recommendedName>
</protein>
<evidence type="ECO:0000313" key="3">
    <source>
        <dbReference type="Proteomes" id="UP000711995"/>
    </source>
</evidence>
<organism evidence="2 3">
    <name type="scientific">Entomospira entomophila</name>
    <dbReference type="NCBI Taxonomy" id="2719988"/>
    <lineage>
        <taxon>Bacteria</taxon>
        <taxon>Pseudomonadati</taxon>
        <taxon>Spirochaetota</taxon>
        <taxon>Spirochaetia</taxon>
        <taxon>Spirochaetales</taxon>
        <taxon>Spirochaetaceae</taxon>
        <taxon>Entomospira</taxon>
    </lineage>
</organism>
<evidence type="ECO:0000313" key="2">
    <source>
        <dbReference type="EMBL" id="NIZ41059.1"/>
    </source>
</evidence>
<dbReference type="AlphaFoldDB" id="A0A968GEN3"/>
<dbReference type="Proteomes" id="UP000711995">
    <property type="component" value="Unassembled WGS sequence"/>
</dbReference>
<reference evidence="2 3" key="1">
    <citation type="submission" date="2020-03" db="EMBL/GenBank/DDBJ databases">
        <title>Spirochaetal bacteria isolated from arthropods constitute a novel genus Entomospira genus novum within the order Spirochaetales.</title>
        <authorList>
            <person name="Grana-Miraglia L."/>
            <person name="Sikutova S."/>
            <person name="Fingerle V."/>
            <person name="Sing A."/>
            <person name="Castillo-Ramirez S."/>
            <person name="Margos G."/>
            <person name="Rudolf I."/>
        </authorList>
    </citation>
    <scope>NUCLEOTIDE SEQUENCE [LARGE SCALE GENOMIC DNA]</scope>
    <source>
        <strain evidence="2 3">BR193</strain>
    </source>
</reference>
<sequence>MSSDPAMGEYLTADRDNAPGMGGVFNSRNLQTYHYAGNNPIKYTDPTGEYDVDYFTSAEYEEYRESFYEQYDGYTTEKERWRELKYGFFYTISKLSEFGINALGAYGVASAIKTKNPTLIGLALLPYGLEFIKKFADWNLQQLILNPEDQEARASVLASINVYNGKIEEVQKSLDGVNKRIEDELAKEKQNKGLLESLNEQKDEYQQRIDDLTKERNDLEAGVAEK</sequence>
<dbReference type="EMBL" id="JAATLJ010000001">
    <property type="protein sequence ID" value="NIZ41059.1"/>
    <property type="molecule type" value="Genomic_DNA"/>
</dbReference>
<keyword evidence="1" id="KW-0175">Coiled coil</keyword>
<proteinExistence type="predicted"/>
<feature type="coiled-coil region" evidence="1">
    <location>
        <begin position="167"/>
        <end position="222"/>
    </location>
</feature>
<comment type="caution">
    <text evidence="2">The sequence shown here is derived from an EMBL/GenBank/DDBJ whole genome shotgun (WGS) entry which is preliminary data.</text>
</comment>
<name>A0A968GEN3_9SPIO</name>
<gene>
    <name evidence="2" type="ORF">HCT14_06035</name>
</gene>
<dbReference type="RefSeq" id="WP_167699515.1">
    <property type="nucleotide sequence ID" value="NZ_CP118174.1"/>
</dbReference>
<keyword evidence="3" id="KW-1185">Reference proteome</keyword>
<dbReference type="Gene3D" id="2.180.10.10">
    <property type="entry name" value="RHS repeat-associated core"/>
    <property type="match status" value="1"/>
</dbReference>
<accession>A0A968GEN3</accession>
<evidence type="ECO:0008006" key="4">
    <source>
        <dbReference type="Google" id="ProtNLM"/>
    </source>
</evidence>
<evidence type="ECO:0000256" key="1">
    <source>
        <dbReference type="SAM" id="Coils"/>
    </source>
</evidence>